<dbReference type="RefSeq" id="WP_289411067.1">
    <property type="nucleotide sequence ID" value="NZ_JAUCDY010000010.1"/>
</dbReference>
<dbReference type="PANTHER" id="PTHR30441:SF8">
    <property type="entry name" value="DUF748 DOMAIN-CONTAINING PROTEIN"/>
    <property type="match status" value="1"/>
</dbReference>
<reference evidence="1 2" key="1">
    <citation type="submission" date="2023-06" db="EMBL/GenBank/DDBJ databases">
        <title>Thiopseudomonas sp. CY1220 draft genome sequence.</title>
        <authorList>
            <person name="Zhao G."/>
            <person name="An M."/>
        </authorList>
    </citation>
    <scope>NUCLEOTIDE SEQUENCE [LARGE SCALE GENOMIC DNA]</scope>
    <source>
        <strain evidence="1 2">CY1220</strain>
    </source>
</reference>
<dbReference type="InterPro" id="IPR036737">
    <property type="entry name" value="OmpA-like_sf"/>
</dbReference>
<keyword evidence="2" id="KW-1185">Reference proteome</keyword>
<dbReference type="EMBL" id="JAUCDY010000010">
    <property type="protein sequence ID" value="MDM7858367.1"/>
    <property type="molecule type" value="Genomic_DNA"/>
</dbReference>
<name>A0ABT7SQA1_9GAMM</name>
<dbReference type="PANTHER" id="PTHR30441">
    <property type="entry name" value="DUF748 DOMAIN-CONTAINING PROTEIN"/>
    <property type="match status" value="1"/>
</dbReference>
<gene>
    <name evidence="1" type="ORF">QEZ41_08775</name>
</gene>
<comment type="caution">
    <text evidence="1">The sequence shown here is derived from an EMBL/GenBank/DDBJ whole genome shotgun (WGS) entry which is preliminary data.</text>
</comment>
<dbReference type="Gene3D" id="3.30.1330.60">
    <property type="entry name" value="OmpA-like domain"/>
    <property type="match status" value="1"/>
</dbReference>
<dbReference type="Proteomes" id="UP001241056">
    <property type="component" value="Unassembled WGS sequence"/>
</dbReference>
<dbReference type="Pfam" id="PF05359">
    <property type="entry name" value="DUF748"/>
    <property type="match status" value="2"/>
</dbReference>
<sequence>MSKNLKRLFIGLSCAVALYSWLGFLLIPSLALSVINQKLSEYSNQPAQLHRLEFNPFNLHLQLWQLHIGQEQTTVAFEQLNTQLAWDSLWRSRVHVKFVNLVSPQAWLDINKQNEVNLAQLLVLPTADETAKPEASTTEPIIVQVDHISIEQGQLKFSDQRPRQPVAVEFNELNLQLENLNTAPDEQGQLQLKLQANDGTQLAWQGDVSLQPLRSSGHLEIENIALSSWWPYAAEQTQLHLDGGLLSFSSDYVVEAQPEWQLLTTNSAIAIQQLGLSSQKKTLVKLERFSVHDTALDLQKQSVRIGKIRSQNLSSWVKINEHGQLNWLQAFAPDNPAAATQQTPQNNEAASVQLNNALAQLPWQIKLDNAQLENYAVDFTDNSQADPVAIELKQLNITLNDFDSRTDKPVNLTVNSQIGEDGQLALQAQIKPQSFKSTLKLKTSNLDLRPAQAWITPYAKVELLSALLNSQLEAELQQLSPLLATAKGELAINQLHIRDTDQRRDLLKWHSLNLHDIAVTQGEHTQLNIGLITAKQPYARVVIDEQLQTNISKVLVEQPSPNISPTPTPQAANNFAFHLGEITIQDGSAHFADFSLKPHFATAIQDLNGRIGSLDNQQDKTTPVEITGSVDRYAPVKIKGSLTPFDPLRTLDLDVNFKQVELTTLTPYSGKFAGYRIQKGRLNLALHYQIDQGKLNASNSVLLEQLQLGDTVDSPDAVKLPLRLAIALLKDTKGNIEIKLPVKGDLNDPEFSVVPIVWQTLRNLITRAVSAPFKLLGNLANNKQDLSQVSYSAGQDSLSQTSAQALHSLAQALKQRPQLKLNIEGTSSAAFDGLVVAQQYLHYRLQELWYSELQKRGKKIVESVEELEVPEKQQLQLLEQLYNELPEPAKLANELPRNKAERLEIMQDLWLKHHANSTLLLRTLAQKRARTIRQYLVEQGQIEPQRLFLVDVNEQAINDEHGINSLLHLDAL</sequence>
<evidence type="ECO:0000313" key="1">
    <source>
        <dbReference type="EMBL" id="MDM7858367.1"/>
    </source>
</evidence>
<evidence type="ECO:0000313" key="2">
    <source>
        <dbReference type="Proteomes" id="UP001241056"/>
    </source>
</evidence>
<dbReference type="InterPro" id="IPR008023">
    <property type="entry name" value="DUF748"/>
</dbReference>
<dbReference type="InterPro" id="IPR052894">
    <property type="entry name" value="AsmA-related"/>
</dbReference>
<protein>
    <submittedName>
        <fullName evidence="1">DUF748 domain-containing protein</fullName>
    </submittedName>
</protein>
<accession>A0ABT7SQA1</accession>
<organism evidence="1 2">
    <name type="scientific">Thiopseudomonas acetoxidans</name>
    <dbReference type="NCBI Taxonomy" id="3041622"/>
    <lineage>
        <taxon>Bacteria</taxon>
        <taxon>Pseudomonadati</taxon>
        <taxon>Pseudomonadota</taxon>
        <taxon>Gammaproteobacteria</taxon>
        <taxon>Pseudomonadales</taxon>
        <taxon>Pseudomonadaceae</taxon>
        <taxon>Thiopseudomonas</taxon>
    </lineage>
</organism>
<proteinExistence type="predicted"/>